<evidence type="ECO:0000256" key="6">
    <source>
        <dbReference type="SAM" id="MobiDB-lite"/>
    </source>
</evidence>
<evidence type="ECO:0000256" key="2">
    <source>
        <dbReference type="ARBA" id="ARBA00022692"/>
    </source>
</evidence>
<feature type="compositionally biased region" description="Basic and acidic residues" evidence="6">
    <location>
        <begin position="280"/>
        <end position="292"/>
    </location>
</feature>
<reference evidence="9" key="1">
    <citation type="submission" date="2020-10" db="EMBL/GenBank/DDBJ databases">
        <title>High-Quality Genome Resource of Clonostachys rosea strain S41 by Oxford Nanopore Long-Read Sequencing.</title>
        <authorList>
            <person name="Wang H."/>
        </authorList>
    </citation>
    <scope>NUCLEOTIDE SEQUENCE</scope>
    <source>
        <strain evidence="9">S41</strain>
    </source>
</reference>
<feature type="transmembrane region" description="Helical" evidence="7">
    <location>
        <begin position="6"/>
        <end position="26"/>
    </location>
</feature>
<proteinExistence type="inferred from homology"/>
<dbReference type="InterPro" id="IPR049326">
    <property type="entry name" value="Rhodopsin_dom_fungi"/>
</dbReference>
<evidence type="ECO:0000256" key="4">
    <source>
        <dbReference type="ARBA" id="ARBA00023136"/>
    </source>
</evidence>
<comment type="caution">
    <text evidence="9">The sequence shown here is derived from an EMBL/GenBank/DDBJ whole genome shotgun (WGS) entry which is preliminary data.</text>
</comment>
<keyword evidence="2 7" id="KW-0812">Transmembrane</keyword>
<organism evidence="9 10">
    <name type="scientific">Bionectria ochroleuca</name>
    <name type="common">Gliocladium roseum</name>
    <dbReference type="NCBI Taxonomy" id="29856"/>
    <lineage>
        <taxon>Eukaryota</taxon>
        <taxon>Fungi</taxon>
        <taxon>Dikarya</taxon>
        <taxon>Ascomycota</taxon>
        <taxon>Pezizomycotina</taxon>
        <taxon>Sordariomycetes</taxon>
        <taxon>Hypocreomycetidae</taxon>
        <taxon>Hypocreales</taxon>
        <taxon>Bionectriaceae</taxon>
        <taxon>Clonostachys</taxon>
    </lineage>
</organism>
<dbReference type="AlphaFoldDB" id="A0A8H7K9G1"/>
<dbReference type="GO" id="GO:0016020">
    <property type="term" value="C:membrane"/>
    <property type="evidence" value="ECO:0007669"/>
    <property type="project" value="UniProtKB-SubCell"/>
</dbReference>
<feature type="transmembrane region" description="Helical" evidence="7">
    <location>
        <begin position="92"/>
        <end position="116"/>
    </location>
</feature>
<evidence type="ECO:0000256" key="5">
    <source>
        <dbReference type="ARBA" id="ARBA00038359"/>
    </source>
</evidence>
<dbReference type="PANTHER" id="PTHR33048">
    <property type="entry name" value="PTH11-LIKE INTEGRAL MEMBRANE PROTEIN (AFU_ORTHOLOGUE AFUA_5G11245)"/>
    <property type="match status" value="1"/>
</dbReference>
<evidence type="ECO:0000313" key="9">
    <source>
        <dbReference type="EMBL" id="KAF9746368.1"/>
    </source>
</evidence>
<comment type="similarity">
    <text evidence="5">Belongs to the SAT4 family.</text>
</comment>
<evidence type="ECO:0000259" key="8">
    <source>
        <dbReference type="Pfam" id="PF20684"/>
    </source>
</evidence>
<evidence type="ECO:0000256" key="7">
    <source>
        <dbReference type="SAM" id="Phobius"/>
    </source>
</evidence>
<feature type="transmembrane region" description="Helical" evidence="7">
    <location>
        <begin position="207"/>
        <end position="229"/>
    </location>
</feature>
<keyword evidence="3 7" id="KW-1133">Transmembrane helix</keyword>
<dbReference type="Proteomes" id="UP000616885">
    <property type="component" value="Unassembled WGS sequence"/>
</dbReference>
<feature type="transmembrane region" description="Helical" evidence="7">
    <location>
        <begin position="249"/>
        <end position="267"/>
    </location>
</feature>
<evidence type="ECO:0000313" key="10">
    <source>
        <dbReference type="Proteomes" id="UP000616885"/>
    </source>
</evidence>
<dbReference type="EMBL" id="JADCTT010000011">
    <property type="protein sequence ID" value="KAF9746368.1"/>
    <property type="molecule type" value="Genomic_DNA"/>
</dbReference>
<gene>
    <name evidence="9" type="ORF">IM811_003273</name>
</gene>
<dbReference type="PANTHER" id="PTHR33048:SF92">
    <property type="entry name" value="INTEGRAL MEMBRANE PROTEIN"/>
    <property type="match status" value="1"/>
</dbReference>
<feature type="domain" description="Rhodopsin" evidence="8">
    <location>
        <begin position="32"/>
        <end position="267"/>
    </location>
</feature>
<feature type="transmembrane region" description="Helical" evidence="7">
    <location>
        <begin position="128"/>
        <end position="151"/>
    </location>
</feature>
<feature type="compositionally biased region" description="Polar residues" evidence="6">
    <location>
        <begin position="293"/>
        <end position="305"/>
    </location>
</feature>
<accession>A0A8H7K9G1</accession>
<sequence length="305" mass="34496">MLIKLSGAGLIAIEWTLIGIAFVLGLGRLDLRFHHHQSGFILRDIFYFSALTVGLVNTSIDTALWTSGIGLYEETNDTWSGPQDLMVRALKIVFVSYLTFYLQLYLTKATLITLYFEIFGQRSRRTRISLYILTGFCMSGFIITIFLLLFADPFGSTWSMDAEQRDEDRQFKKDVVAWAFHFVTDIGIFILPIVCISRLQMSRAQKVSAGLTFGLGFINISITIIRWFLVHSPVSPPSTYAVDQALFMTDAHTCLIISILPSLRLYLRIFRAENATSRAEGTEARSKARKETSTYQEISHPNTNG</sequence>
<evidence type="ECO:0000256" key="3">
    <source>
        <dbReference type="ARBA" id="ARBA00022989"/>
    </source>
</evidence>
<name>A0A8H7K9G1_BIOOC</name>
<comment type="subcellular location">
    <subcellularLocation>
        <location evidence="1">Membrane</location>
        <topology evidence="1">Multi-pass membrane protein</topology>
    </subcellularLocation>
</comment>
<dbReference type="Pfam" id="PF20684">
    <property type="entry name" value="Fung_rhodopsin"/>
    <property type="match status" value="1"/>
</dbReference>
<feature type="region of interest" description="Disordered" evidence="6">
    <location>
        <begin position="280"/>
        <end position="305"/>
    </location>
</feature>
<dbReference type="InterPro" id="IPR052337">
    <property type="entry name" value="SAT4-like"/>
</dbReference>
<feature type="transmembrane region" description="Helical" evidence="7">
    <location>
        <begin position="175"/>
        <end position="195"/>
    </location>
</feature>
<protein>
    <recommendedName>
        <fullName evidence="8">Rhodopsin domain-containing protein</fullName>
    </recommendedName>
</protein>
<feature type="transmembrane region" description="Helical" evidence="7">
    <location>
        <begin position="46"/>
        <end position="72"/>
    </location>
</feature>
<keyword evidence="4 7" id="KW-0472">Membrane</keyword>
<evidence type="ECO:0000256" key="1">
    <source>
        <dbReference type="ARBA" id="ARBA00004141"/>
    </source>
</evidence>